<gene>
    <name evidence="2" type="primary">prtR</name>
    <name evidence="2" type="ORF">GTGU_04575</name>
</gene>
<evidence type="ECO:0000313" key="2">
    <source>
        <dbReference type="EMBL" id="KFB98047.1"/>
    </source>
</evidence>
<keyword evidence="1" id="KW-1133">Transmembrane helix</keyword>
<name>A0A084ZKQ3_9ENTR</name>
<accession>A0A084ZKQ3</accession>
<proteinExistence type="predicted"/>
<evidence type="ECO:0000256" key="1">
    <source>
        <dbReference type="SAM" id="Phobius"/>
    </source>
</evidence>
<dbReference type="eggNOG" id="COG5662">
    <property type="taxonomic scope" value="Bacteria"/>
</dbReference>
<feature type="transmembrane region" description="Helical" evidence="1">
    <location>
        <begin position="79"/>
        <end position="99"/>
    </location>
</feature>
<dbReference type="AlphaFoldDB" id="A0A084ZKQ3"/>
<dbReference type="OrthoDB" id="9152892at2"/>
<keyword evidence="3" id="KW-1185">Reference proteome</keyword>
<keyword evidence="1 2" id="KW-0812">Transmembrane</keyword>
<sequence>MTLPPDEHDLHAWMDGEADDATSARVERFLAENPDAAARVAGWRQDAQQLRQAMNRQTVALESPEPHYFRRQVRQQRQWRLATACALVLALGVGGVTGWQMKASQLLMSHQPMEDAVQAYKLFDNAALTPMDVVATRQTELSRWVARYFINGVPPPDLEQYGFKLRGARLMATAQGPAALVMYEDPQGTRVGWYIRPLSPVKLPQGERQGEEVMAQYWSDEHYNYALVTPLNASGVNGLRKAISQATS</sequence>
<organism evidence="2 3">
    <name type="scientific">Trabulsiella guamensis ATCC 49490</name>
    <dbReference type="NCBI Taxonomy" id="1005994"/>
    <lineage>
        <taxon>Bacteria</taxon>
        <taxon>Pseudomonadati</taxon>
        <taxon>Pseudomonadota</taxon>
        <taxon>Gammaproteobacteria</taxon>
        <taxon>Enterobacterales</taxon>
        <taxon>Enterobacteriaceae</taxon>
        <taxon>Trabulsiella</taxon>
    </lineage>
</organism>
<comment type="caution">
    <text evidence="2">The sequence shown here is derived from an EMBL/GenBank/DDBJ whole genome shotgun (WGS) entry which is preliminary data.</text>
</comment>
<dbReference type="EMBL" id="JMTB01000128">
    <property type="protein sequence ID" value="KFB98047.1"/>
    <property type="molecule type" value="Genomic_DNA"/>
</dbReference>
<dbReference type="RefSeq" id="WP_038163031.1">
    <property type="nucleotide sequence ID" value="NZ_JMTB01000128.1"/>
</dbReference>
<evidence type="ECO:0000313" key="3">
    <source>
        <dbReference type="Proteomes" id="UP000028630"/>
    </source>
</evidence>
<reference evidence="3" key="1">
    <citation type="submission" date="2014-05" db="EMBL/GenBank/DDBJ databases">
        <title>ATOL: Assembling a taxonomically balanced genome-scale reconstruction of the evolutionary history of the Enterobacteriaceae.</title>
        <authorList>
            <person name="Plunkett G. III"/>
            <person name="Neeno-Eckwall E.C."/>
            <person name="Glasner J.D."/>
            <person name="Perna N.T."/>
        </authorList>
    </citation>
    <scope>NUCLEOTIDE SEQUENCE [LARGE SCALE GENOMIC DNA]</scope>
    <source>
        <strain evidence="3">ATCC 49490</strain>
    </source>
</reference>
<dbReference type="Proteomes" id="UP000028630">
    <property type="component" value="Unassembled WGS sequence"/>
</dbReference>
<keyword evidence="1" id="KW-0472">Membrane</keyword>
<protein>
    <submittedName>
        <fullName evidence="2">PrtR family transmembrane regulator</fullName>
    </submittedName>
</protein>